<evidence type="ECO:0000313" key="2">
    <source>
        <dbReference type="Proteomes" id="UP000270296"/>
    </source>
</evidence>
<evidence type="ECO:0000313" key="1">
    <source>
        <dbReference type="EMBL" id="VDP12407.1"/>
    </source>
</evidence>
<gene>
    <name evidence="1" type="ORF">SBAD_LOCUS7240</name>
</gene>
<keyword evidence="2" id="KW-1185">Reference proteome</keyword>
<organism evidence="3">
    <name type="scientific">Soboliphyme baturini</name>
    <dbReference type="NCBI Taxonomy" id="241478"/>
    <lineage>
        <taxon>Eukaryota</taxon>
        <taxon>Metazoa</taxon>
        <taxon>Ecdysozoa</taxon>
        <taxon>Nematoda</taxon>
        <taxon>Enoplea</taxon>
        <taxon>Dorylaimia</taxon>
        <taxon>Dioctophymatida</taxon>
        <taxon>Dioctophymatoidea</taxon>
        <taxon>Soboliphymatidae</taxon>
        <taxon>Soboliphyme</taxon>
    </lineage>
</organism>
<dbReference type="EMBL" id="UZAM01010448">
    <property type="protein sequence ID" value="VDP12407.1"/>
    <property type="molecule type" value="Genomic_DNA"/>
</dbReference>
<dbReference type="WBParaSite" id="SBAD_0000751101-mRNA-1">
    <property type="protein sequence ID" value="SBAD_0000751101-mRNA-1"/>
    <property type="gene ID" value="SBAD_0000751101"/>
</dbReference>
<name>A0A183IUE3_9BILA</name>
<evidence type="ECO:0000313" key="3">
    <source>
        <dbReference type="WBParaSite" id="SBAD_0000751101-mRNA-1"/>
    </source>
</evidence>
<accession>A0A183IUE3</accession>
<dbReference type="Proteomes" id="UP000270296">
    <property type="component" value="Unassembled WGS sequence"/>
</dbReference>
<dbReference type="AlphaFoldDB" id="A0A183IUE3"/>
<sequence length="122" mass="14390">MPETGHRCTDSTWFEKKAKGRWAWIAQYAKTNNEIEFVSFDKRRMMRNIAVGSSFSADRVHRLVGARLAFEGKIEKKALQIANHRQRSNVFEEAMHQARIFSEYWSLQWSCEDDDEKFTAKL</sequence>
<proteinExistence type="predicted"/>
<reference evidence="3" key="1">
    <citation type="submission" date="2016-06" db="UniProtKB">
        <authorList>
            <consortium name="WormBaseParasite"/>
        </authorList>
    </citation>
    <scope>IDENTIFICATION</scope>
</reference>
<reference evidence="1 2" key="2">
    <citation type="submission" date="2018-11" db="EMBL/GenBank/DDBJ databases">
        <authorList>
            <consortium name="Pathogen Informatics"/>
        </authorList>
    </citation>
    <scope>NUCLEOTIDE SEQUENCE [LARGE SCALE GENOMIC DNA]</scope>
</reference>
<protein>
    <submittedName>
        <fullName evidence="3">Transposase</fullName>
    </submittedName>
</protein>